<proteinExistence type="predicted"/>
<feature type="region of interest" description="Disordered" evidence="1">
    <location>
        <begin position="164"/>
        <end position="216"/>
    </location>
</feature>
<accession>A0AAV9WG68</accession>
<name>A0AAV9WG68_9PEZI</name>
<dbReference type="EMBL" id="JAVHJL010000003">
    <property type="protein sequence ID" value="KAK6507828.1"/>
    <property type="molecule type" value="Genomic_DNA"/>
</dbReference>
<evidence type="ECO:0000313" key="2">
    <source>
        <dbReference type="EMBL" id="KAK6507828.1"/>
    </source>
</evidence>
<sequence length="216" mass="24369">MAQYVSNSSHSKQTRTISEVIDAIAVSQGEGADGGTEPYRAILHEHFHHRLGQLYNRAYGSESRYIPGETRVSFRIMNFLMQDLVEEYINETCSEAEECWTQICSPRSMKSLIKSKIYPMSVAFHEILKFRSSITENHPSTNIRVSYTGKKFVVSKLNSDIEQQSRRRGVGSISGKKRKVEESEWELSESPSSLESDTDADTDAESSISEGQEKGD</sequence>
<dbReference type="AlphaFoldDB" id="A0AAV9WG68"/>
<dbReference type="Proteomes" id="UP001370758">
    <property type="component" value="Unassembled WGS sequence"/>
</dbReference>
<comment type="caution">
    <text evidence="2">The sequence shown here is derived from an EMBL/GenBank/DDBJ whole genome shotgun (WGS) entry which is preliminary data.</text>
</comment>
<protein>
    <recommendedName>
        <fullName evidence="4">SPK domain-containing protein</fullName>
    </recommendedName>
</protein>
<reference evidence="2 3" key="1">
    <citation type="submission" date="2023-08" db="EMBL/GenBank/DDBJ databases">
        <authorList>
            <person name="Palmer J.M."/>
        </authorList>
    </citation>
    <scope>NUCLEOTIDE SEQUENCE [LARGE SCALE GENOMIC DNA]</scope>
    <source>
        <strain evidence="2 3">TWF481</strain>
    </source>
</reference>
<evidence type="ECO:0008006" key="4">
    <source>
        <dbReference type="Google" id="ProtNLM"/>
    </source>
</evidence>
<keyword evidence="3" id="KW-1185">Reference proteome</keyword>
<organism evidence="2 3">
    <name type="scientific">Arthrobotrys musiformis</name>
    <dbReference type="NCBI Taxonomy" id="47236"/>
    <lineage>
        <taxon>Eukaryota</taxon>
        <taxon>Fungi</taxon>
        <taxon>Dikarya</taxon>
        <taxon>Ascomycota</taxon>
        <taxon>Pezizomycotina</taxon>
        <taxon>Orbiliomycetes</taxon>
        <taxon>Orbiliales</taxon>
        <taxon>Orbiliaceae</taxon>
        <taxon>Arthrobotrys</taxon>
    </lineage>
</organism>
<gene>
    <name evidence="2" type="ORF">TWF481_006249</name>
</gene>
<evidence type="ECO:0000256" key="1">
    <source>
        <dbReference type="SAM" id="MobiDB-lite"/>
    </source>
</evidence>
<evidence type="ECO:0000313" key="3">
    <source>
        <dbReference type="Proteomes" id="UP001370758"/>
    </source>
</evidence>